<dbReference type="EMBL" id="CP089982">
    <property type="protein sequence ID" value="WXA98889.1"/>
    <property type="molecule type" value="Genomic_DNA"/>
</dbReference>
<reference evidence="3 4" key="1">
    <citation type="submission" date="2021-12" db="EMBL/GenBank/DDBJ databases">
        <title>Discovery of the Pendulisporaceae a myxobacterial family with distinct sporulation behavior and unique specialized metabolism.</title>
        <authorList>
            <person name="Garcia R."/>
            <person name="Popoff A."/>
            <person name="Bader C.D."/>
            <person name="Loehr J."/>
            <person name="Walesch S."/>
            <person name="Walt C."/>
            <person name="Boldt J."/>
            <person name="Bunk B."/>
            <person name="Haeckl F.J.F.P.J."/>
            <person name="Gunesch A.P."/>
            <person name="Birkelbach J."/>
            <person name="Nuebel U."/>
            <person name="Pietschmann T."/>
            <person name="Bach T."/>
            <person name="Mueller R."/>
        </authorList>
    </citation>
    <scope>NUCLEOTIDE SEQUENCE [LARGE SCALE GENOMIC DNA]</scope>
    <source>
        <strain evidence="3 4">MSr12523</strain>
    </source>
</reference>
<protein>
    <submittedName>
        <fullName evidence="3">Uncharacterized protein</fullName>
    </submittedName>
</protein>
<sequence>MRIAPLSLLLLGLGLASLGTTACRSSNEARPDPAPPSSAAPQRAPLPPSEQGAPTQAPSASAAPSAAAPTASASAASPSASGARTGAPAGSGASALAPGHGRDGGAAGRAECTSDSDCRAWSDTCGDCTCRPLAKGVTAPKCTRNQVQCFVDPCRNKRGVCKAGACALNDDGAM</sequence>
<dbReference type="PROSITE" id="PS51257">
    <property type="entry name" value="PROKAR_LIPOPROTEIN"/>
    <property type="match status" value="1"/>
</dbReference>
<name>A0ABZ2KPG3_9BACT</name>
<evidence type="ECO:0000256" key="1">
    <source>
        <dbReference type="SAM" id="MobiDB-lite"/>
    </source>
</evidence>
<dbReference type="RefSeq" id="WP_394849512.1">
    <property type="nucleotide sequence ID" value="NZ_CP089982.1"/>
</dbReference>
<feature type="compositionally biased region" description="Low complexity" evidence="1">
    <location>
        <begin position="52"/>
        <end position="99"/>
    </location>
</feature>
<evidence type="ECO:0000313" key="4">
    <source>
        <dbReference type="Proteomes" id="UP001379533"/>
    </source>
</evidence>
<feature type="chain" id="PRO_5045506656" evidence="2">
    <location>
        <begin position="23"/>
        <end position="174"/>
    </location>
</feature>
<organism evidence="3 4">
    <name type="scientific">Pendulispora brunnea</name>
    <dbReference type="NCBI Taxonomy" id="2905690"/>
    <lineage>
        <taxon>Bacteria</taxon>
        <taxon>Pseudomonadati</taxon>
        <taxon>Myxococcota</taxon>
        <taxon>Myxococcia</taxon>
        <taxon>Myxococcales</taxon>
        <taxon>Sorangiineae</taxon>
        <taxon>Pendulisporaceae</taxon>
        <taxon>Pendulispora</taxon>
    </lineage>
</organism>
<feature type="region of interest" description="Disordered" evidence="1">
    <location>
        <begin position="22"/>
        <end position="109"/>
    </location>
</feature>
<feature type="signal peptide" evidence="2">
    <location>
        <begin position="1"/>
        <end position="22"/>
    </location>
</feature>
<evidence type="ECO:0000313" key="3">
    <source>
        <dbReference type="EMBL" id="WXA98889.1"/>
    </source>
</evidence>
<feature type="compositionally biased region" description="Pro residues" evidence="1">
    <location>
        <begin position="32"/>
        <end position="48"/>
    </location>
</feature>
<keyword evidence="2" id="KW-0732">Signal</keyword>
<keyword evidence="4" id="KW-1185">Reference proteome</keyword>
<proteinExistence type="predicted"/>
<accession>A0ABZ2KPG3</accession>
<dbReference type="Proteomes" id="UP001379533">
    <property type="component" value="Chromosome"/>
</dbReference>
<gene>
    <name evidence="3" type="ORF">LZC95_18960</name>
</gene>
<evidence type="ECO:0000256" key="2">
    <source>
        <dbReference type="SAM" id="SignalP"/>
    </source>
</evidence>